<comment type="caution">
    <text evidence="1">The sequence shown here is derived from an EMBL/GenBank/DDBJ whole genome shotgun (WGS) entry which is preliminary data.</text>
</comment>
<name>A0A6I4U3N3_9SPHN</name>
<dbReference type="Proteomes" id="UP000429229">
    <property type="component" value="Unassembled WGS sequence"/>
</dbReference>
<protein>
    <submittedName>
        <fullName evidence="1">Uncharacterized protein</fullName>
    </submittedName>
</protein>
<dbReference type="OrthoDB" id="244470at2"/>
<dbReference type="AlphaFoldDB" id="A0A6I4U3N3"/>
<proteinExistence type="predicted"/>
<sequence length="476" mass="53325">MTNKATPATGHRQIVLELNELCPSLLDRLIGEDLLPHFAALRSESEVWVTRPDVDDDTLLEPWIQWYSVHTGLPFDEHRVFHLTDGARAGHRDVFRMLLDAGRSVIDFGSMNVAPFADPDGVFIADPWSEDGRSHPGAFDVYARFVSENVREYSNAGRAMSAADYLRFLGFMVSHGLSVETVRAILAQLASEKLRESRLSWKRVMLLDRLNFDVFRAAWKKRKPDFATFFSNSVAHVQHSYWRHMDPAAFAVKPGPGEMALYRHAVRDAYVAMDRLVGGFRALAARHDATLIFATALSQQPFLRYEDKGGQNFYRLHDVDAFLREAGIAYREASPTMTHQYMLECGDAAGARAARKRLEQYTDCEGRQVFGFPAIESAPGALYFGCQISRPVDEDEQIRDGGRNRAVDFASLFYRIDALKSGRHHPDGCLWIANGNPRVHERRASILDILPTQLALAGIAVPEGLAGKPLLEHAAG</sequence>
<keyword evidence="2" id="KW-1185">Reference proteome</keyword>
<organism evidence="1 2">
    <name type="scientific">Alteriqipengyuania halimionae</name>
    <dbReference type="NCBI Taxonomy" id="1926630"/>
    <lineage>
        <taxon>Bacteria</taxon>
        <taxon>Pseudomonadati</taxon>
        <taxon>Pseudomonadota</taxon>
        <taxon>Alphaproteobacteria</taxon>
        <taxon>Sphingomonadales</taxon>
        <taxon>Erythrobacteraceae</taxon>
        <taxon>Alteriqipengyuania</taxon>
    </lineage>
</organism>
<evidence type="ECO:0000313" key="1">
    <source>
        <dbReference type="EMBL" id="MXP10699.1"/>
    </source>
</evidence>
<dbReference type="Gene3D" id="3.40.720.10">
    <property type="entry name" value="Alkaline Phosphatase, subunit A"/>
    <property type="match status" value="1"/>
</dbReference>
<accession>A0A6I4U3N3</accession>
<evidence type="ECO:0000313" key="2">
    <source>
        <dbReference type="Proteomes" id="UP000429229"/>
    </source>
</evidence>
<dbReference type="RefSeq" id="WP_160617273.1">
    <property type="nucleotide sequence ID" value="NZ_WTYR01000001.1"/>
</dbReference>
<reference evidence="1 2" key="1">
    <citation type="submission" date="2019-12" db="EMBL/GenBank/DDBJ databases">
        <title>Genomic-based taxomic classification of the family Erythrobacteraceae.</title>
        <authorList>
            <person name="Xu L."/>
        </authorList>
    </citation>
    <scope>NUCLEOTIDE SEQUENCE [LARGE SCALE GENOMIC DNA]</scope>
    <source>
        <strain evidence="1 2">LMG 29519</strain>
    </source>
</reference>
<dbReference type="SUPFAM" id="SSF53649">
    <property type="entry name" value="Alkaline phosphatase-like"/>
    <property type="match status" value="1"/>
</dbReference>
<dbReference type="EMBL" id="WTYR01000001">
    <property type="protein sequence ID" value="MXP10699.1"/>
    <property type="molecule type" value="Genomic_DNA"/>
</dbReference>
<gene>
    <name evidence="1" type="ORF">GRI68_10970</name>
</gene>
<dbReference type="InterPro" id="IPR017850">
    <property type="entry name" value="Alkaline_phosphatase_core_sf"/>
</dbReference>